<accession>A0A1F6H209</accession>
<dbReference type="CDD" id="cd01335">
    <property type="entry name" value="Radical_SAM"/>
    <property type="match status" value="1"/>
</dbReference>
<keyword evidence="8" id="KW-0479">Metal-binding</keyword>
<keyword evidence="10" id="KW-0411">Iron-sulfur</keyword>
<evidence type="ECO:0000256" key="5">
    <source>
        <dbReference type="ARBA" id="ARBA00021702"/>
    </source>
</evidence>
<dbReference type="InterPro" id="IPR036105">
    <property type="entry name" value="DiNase_FeMo-co_biosyn_sf"/>
</dbReference>
<comment type="function">
    <text evidence="2">Involved in the biosynthesis of the iron-molybdenum cofactor (FeMo-co or M-cluster) found in the dinitrogenase enzyme of the nitrogenase complex in nitrogen-fixing microorganisms. NifB catalyzes the crucial step of radical SAM-dependent carbide insertion that occurs concomitant with the insertion of a 9th sulfur and the rearrangement/coupling of two [4Fe-4S] clusters into a [8Fe-9S-C] cluster, the precursor to the M-cluster.</text>
</comment>
<dbReference type="GO" id="GO:0046872">
    <property type="term" value="F:metal ion binding"/>
    <property type="evidence" value="ECO:0007669"/>
    <property type="project" value="UniProtKB-KW"/>
</dbReference>
<evidence type="ECO:0000256" key="6">
    <source>
        <dbReference type="ARBA" id="ARBA00022485"/>
    </source>
</evidence>
<name>A0A1F6H209_9PROT</name>
<keyword evidence="6" id="KW-0004">4Fe-4S</keyword>
<keyword evidence="11" id="KW-0535">Nitrogen fixation</keyword>
<keyword evidence="7" id="KW-0949">S-adenosyl-L-methionine</keyword>
<evidence type="ECO:0000259" key="15">
    <source>
        <dbReference type="PROSITE" id="PS51918"/>
    </source>
</evidence>
<dbReference type="SUPFAM" id="SSF102114">
    <property type="entry name" value="Radical SAM enzymes"/>
    <property type="match status" value="1"/>
</dbReference>
<dbReference type="SUPFAM" id="SSF53146">
    <property type="entry name" value="Nitrogenase accessory factor-like"/>
    <property type="match status" value="1"/>
</dbReference>
<proteinExistence type="inferred from homology"/>
<evidence type="ECO:0000256" key="7">
    <source>
        <dbReference type="ARBA" id="ARBA00022691"/>
    </source>
</evidence>
<evidence type="ECO:0000256" key="11">
    <source>
        <dbReference type="ARBA" id="ARBA00023231"/>
    </source>
</evidence>
<evidence type="ECO:0000313" key="17">
    <source>
        <dbReference type="Proteomes" id="UP000177583"/>
    </source>
</evidence>
<gene>
    <name evidence="16" type="ORF">A2557_11065</name>
</gene>
<dbReference type="InterPro" id="IPR005980">
    <property type="entry name" value="Nase_CF_NifB"/>
</dbReference>
<evidence type="ECO:0000313" key="16">
    <source>
        <dbReference type="EMBL" id="OGH04386.1"/>
    </source>
</evidence>
<dbReference type="NCBIfam" id="TIGR01290">
    <property type="entry name" value="nifB"/>
    <property type="match status" value="1"/>
</dbReference>
<comment type="caution">
    <text evidence="16">The sequence shown here is derived from an EMBL/GenBank/DDBJ whole genome shotgun (WGS) entry which is preliminary data.</text>
</comment>
<dbReference type="Proteomes" id="UP000177583">
    <property type="component" value="Unassembled WGS sequence"/>
</dbReference>
<dbReference type="InterPro" id="IPR013785">
    <property type="entry name" value="Aldolase_TIM"/>
</dbReference>
<comment type="cofactor">
    <cofactor evidence="1">
        <name>[4Fe-4S] cluster</name>
        <dbReference type="ChEBI" id="CHEBI:49883"/>
    </cofactor>
</comment>
<evidence type="ECO:0000256" key="2">
    <source>
        <dbReference type="ARBA" id="ARBA00003522"/>
    </source>
</evidence>
<reference evidence="16 17" key="1">
    <citation type="journal article" date="2016" name="Nat. Commun.">
        <title>Thousands of microbial genomes shed light on interconnected biogeochemical processes in an aquifer system.</title>
        <authorList>
            <person name="Anantharaman K."/>
            <person name="Brown C.T."/>
            <person name="Hug L.A."/>
            <person name="Sharon I."/>
            <person name="Castelle C.J."/>
            <person name="Probst A.J."/>
            <person name="Thomas B.C."/>
            <person name="Singh A."/>
            <person name="Wilkins M.J."/>
            <person name="Karaoz U."/>
            <person name="Brodie E.L."/>
            <person name="Williams K.H."/>
            <person name="Hubbard S.S."/>
            <person name="Banfield J.F."/>
        </authorList>
    </citation>
    <scope>NUCLEOTIDE SEQUENCE [LARGE SCALE GENOMIC DNA]</scope>
</reference>
<evidence type="ECO:0000256" key="8">
    <source>
        <dbReference type="ARBA" id="ARBA00022723"/>
    </source>
</evidence>
<dbReference type="PANTHER" id="PTHR43787">
    <property type="entry name" value="FEMO COFACTOR BIOSYNTHESIS PROTEIN NIFB-RELATED"/>
    <property type="match status" value="1"/>
</dbReference>
<keyword evidence="12" id="KW-0456">Lyase</keyword>
<dbReference type="SFLD" id="SFLDS00029">
    <property type="entry name" value="Radical_SAM"/>
    <property type="match status" value="1"/>
</dbReference>
<dbReference type="PANTHER" id="PTHR43787:SF13">
    <property type="entry name" value="FEMO COFACTOR BIOSYNTHESIS PROTEIN NIFB"/>
    <property type="match status" value="1"/>
</dbReference>
<comment type="similarity">
    <text evidence="4">Belongs to the radical SAM superfamily. NifB family.</text>
</comment>
<dbReference type="SFLD" id="SFLDG01068">
    <property type="entry name" value="FeMo_cofactor_biosynthesis_pro"/>
    <property type="match status" value="1"/>
</dbReference>
<sequence length="458" mass="50944">MSQCNPKTAPEDPRNEDHPCFSEQAHHYFARMHLAVAPGCNIQCNYCNRKYNCANESRPGVVVDRLTPEEAIKKLSLVAQEVKELSVIGIAGPGDALCSSQRSFETMNRIAEKFPDLKLCLSTNGLELPRFADQIAALGVDHVTVTINTLNPRTAQKIYAWVKWEGQKRNDLEAMAHFLARQQEGLRALVNLGVMVKVNSLMMPGINDQELPALSQKLKKMGAFLHNIMPLISQPEHGTVFGLQGQPEPTEEEMKTVREACGDMKQMTHCHQCRADAIGKLGEDRFGEFGKEKWVDLETPEDNGAKQRELWRKRVSFALGRTKKNQEPSFLIAACSESMGLVNQHFGHADKFYIFEVTGKQAVLKEIRRPQASYCTGDDTCGDKETLLQKTLELLCDTQALVCLKVGFPIYKKLEAAGILPVVDQSSKPLVEAVKAAAEQVLARAGLEQKPTLIQEVS</sequence>
<evidence type="ECO:0000256" key="3">
    <source>
        <dbReference type="ARBA" id="ARBA00005155"/>
    </source>
</evidence>
<dbReference type="InterPro" id="IPR003731">
    <property type="entry name" value="Di-Nase_FeMo-co_biosynth"/>
</dbReference>
<dbReference type="InterPro" id="IPR007197">
    <property type="entry name" value="rSAM"/>
</dbReference>
<evidence type="ECO:0000256" key="14">
    <source>
        <dbReference type="ARBA" id="ARBA00032102"/>
    </source>
</evidence>
<dbReference type="GO" id="GO:0032324">
    <property type="term" value="P:molybdopterin cofactor biosynthetic process"/>
    <property type="evidence" value="ECO:0007669"/>
    <property type="project" value="UniProtKB-ARBA"/>
</dbReference>
<dbReference type="Gene3D" id="3.20.20.70">
    <property type="entry name" value="Aldolase class I"/>
    <property type="match status" value="1"/>
</dbReference>
<dbReference type="InterPro" id="IPR000385">
    <property type="entry name" value="MoaA_NifB_PqqE_Fe-S-bd_CS"/>
</dbReference>
<dbReference type="UniPathway" id="UPA00782"/>
<comment type="pathway">
    <text evidence="3">Cofactor biosynthesis; Fe-Mo cofactor biosynthesis.</text>
</comment>
<dbReference type="Gene3D" id="3.30.420.130">
    <property type="entry name" value="Dinitrogenase iron-molybdenum cofactor biosynthesis domain"/>
    <property type="match status" value="1"/>
</dbReference>
<dbReference type="GO" id="GO:0016829">
    <property type="term" value="F:lyase activity"/>
    <property type="evidence" value="ECO:0007669"/>
    <property type="project" value="UniProtKB-KW"/>
</dbReference>
<dbReference type="PROSITE" id="PS51918">
    <property type="entry name" value="RADICAL_SAM"/>
    <property type="match status" value="1"/>
</dbReference>
<evidence type="ECO:0000256" key="9">
    <source>
        <dbReference type="ARBA" id="ARBA00023004"/>
    </source>
</evidence>
<evidence type="ECO:0000256" key="13">
    <source>
        <dbReference type="ARBA" id="ARBA00030926"/>
    </source>
</evidence>
<dbReference type="InterPro" id="IPR058240">
    <property type="entry name" value="rSAM_sf"/>
</dbReference>
<dbReference type="EMBL" id="MFNF01000004">
    <property type="protein sequence ID" value="OGH04386.1"/>
    <property type="molecule type" value="Genomic_DNA"/>
</dbReference>
<dbReference type="SMART" id="SM00729">
    <property type="entry name" value="Elp3"/>
    <property type="match status" value="1"/>
</dbReference>
<dbReference type="SFLD" id="SFLDF00281">
    <property type="entry name" value="FeMo_cofactor_biosynthesis_pro"/>
    <property type="match status" value="1"/>
</dbReference>
<dbReference type="Pfam" id="PF02579">
    <property type="entry name" value="Nitro_FeMo-Co"/>
    <property type="match status" value="1"/>
</dbReference>
<dbReference type="InterPro" id="IPR006638">
    <property type="entry name" value="Elp3/MiaA/NifB-like_rSAM"/>
</dbReference>
<keyword evidence="9" id="KW-0408">Iron</keyword>
<evidence type="ECO:0000256" key="12">
    <source>
        <dbReference type="ARBA" id="ARBA00023239"/>
    </source>
</evidence>
<dbReference type="SFLD" id="SFLDG01067">
    <property type="entry name" value="SPASM/twitch_domain_containing"/>
    <property type="match status" value="1"/>
</dbReference>
<feature type="domain" description="Radical SAM core" evidence="15">
    <location>
        <begin position="26"/>
        <end position="274"/>
    </location>
</feature>
<dbReference type="AlphaFoldDB" id="A0A1F6H209"/>
<dbReference type="PROSITE" id="PS01305">
    <property type="entry name" value="MOAA_NIFB_PQQE"/>
    <property type="match status" value="1"/>
</dbReference>
<dbReference type="Pfam" id="PF04055">
    <property type="entry name" value="Radical_SAM"/>
    <property type="match status" value="1"/>
</dbReference>
<evidence type="ECO:0000256" key="4">
    <source>
        <dbReference type="ARBA" id="ARBA00006804"/>
    </source>
</evidence>
<evidence type="ECO:0000256" key="1">
    <source>
        <dbReference type="ARBA" id="ARBA00001966"/>
    </source>
</evidence>
<dbReference type="GO" id="GO:0051539">
    <property type="term" value="F:4 iron, 4 sulfur cluster binding"/>
    <property type="evidence" value="ECO:0007669"/>
    <property type="project" value="UniProtKB-KW"/>
</dbReference>
<protein>
    <recommendedName>
        <fullName evidence="5">FeMo cofactor biosynthesis protein NifB</fullName>
    </recommendedName>
    <alternativeName>
        <fullName evidence="14">Nitrogenase cofactor maturase NifB</fullName>
    </alternativeName>
    <alternativeName>
        <fullName evidence="13">Radical SAM assemblase NifB</fullName>
    </alternativeName>
</protein>
<evidence type="ECO:0000256" key="10">
    <source>
        <dbReference type="ARBA" id="ARBA00023014"/>
    </source>
</evidence>
<organism evidence="16 17">
    <name type="scientific">Candidatus Lambdaproteobacteria bacterium RIFOXYD2_FULL_56_26</name>
    <dbReference type="NCBI Taxonomy" id="1817773"/>
    <lineage>
        <taxon>Bacteria</taxon>
        <taxon>Pseudomonadati</taxon>
        <taxon>Pseudomonadota</taxon>
        <taxon>Candidatus Lambdaproteobacteria</taxon>
    </lineage>
</organism>